<evidence type="ECO:0000256" key="3">
    <source>
        <dbReference type="PROSITE-ProRule" id="PRU00169"/>
    </source>
</evidence>
<dbReference type="Proteomes" id="UP001407405">
    <property type="component" value="Unassembled WGS sequence"/>
</dbReference>
<organism evidence="6 7">
    <name type="scientific">Anoxynatronum sibiricum</name>
    <dbReference type="NCBI Taxonomy" id="210623"/>
    <lineage>
        <taxon>Bacteria</taxon>
        <taxon>Bacillati</taxon>
        <taxon>Bacillota</taxon>
        <taxon>Clostridia</taxon>
        <taxon>Eubacteriales</taxon>
        <taxon>Clostridiaceae</taxon>
        <taxon>Anoxynatronum</taxon>
    </lineage>
</organism>
<dbReference type="InterPro" id="IPR003607">
    <property type="entry name" value="HD/PDEase_dom"/>
</dbReference>
<comment type="function">
    <text evidence="2">May play the central regulatory role in sporulation. It may be an element of the effector pathway responsible for the activation of sporulation genes in response to nutritional stress. Spo0A may act in concert with spo0H (a sigma factor) to control the expression of some genes that are critical to the sporulation process.</text>
</comment>
<evidence type="ECO:0000256" key="2">
    <source>
        <dbReference type="ARBA" id="ARBA00024867"/>
    </source>
</evidence>
<evidence type="ECO:0000313" key="7">
    <source>
        <dbReference type="Proteomes" id="UP001407405"/>
    </source>
</evidence>
<dbReference type="SUPFAM" id="SSF109604">
    <property type="entry name" value="HD-domain/PDEase-like"/>
    <property type="match status" value="1"/>
</dbReference>
<dbReference type="CDD" id="cd00077">
    <property type="entry name" value="HDc"/>
    <property type="match status" value="1"/>
</dbReference>
<dbReference type="PANTHER" id="PTHR45228">
    <property type="entry name" value="CYCLIC DI-GMP PHOSPHODIESTERASE TM_0186-RELATED"/>
    <property type="match status" value="1"/>
</dbReference>
<evidence type="ECO:0000259" key="5">
    <source>
        <dbReference type="PROSITE" id="PS51832"/>
    </source>
</evidence>
<dbReference type="EMBL" id="JBCITM010000004">
    <property type="protein sequence ID" value="MEN1760000.1"/>
    <property type="molecule type" value="Genomic_DNA"/>
</dbReference>
<dbReference type="InterPro" id="IPR037522">
    <property type="entry name" value="HD_GYP_dom"/>
</dbReference>
<evidence type="ECO:0000256" key="1">
    <source>
        <dbReference type="ARBA" id="ARBA00018672"/>
    </source>
</evidence>
<dbReference type="RefSeq" id="WP_343185324.1">
    <property type="nucleotide sequence ID" value="NZ_JBCITM010000004.1"/>
</dbReference>
<accession>A0ABU9VT12</accession>
<dbReference type="PANTHER" id="PTHR45228:SF5">
    <property type="entry name" value="CYCLIC DI-GMP PHOSPHODIESTERASE VC_1348-RELATED"/>
    <property type="match status" value="1"/>
</dbReference>
<sequence length="361" mass="40588">MARILIVDDSKTDMIFISSMLEEHELFRAQDGIEAMEMLDRQSGIDLMILDLNMPRMNGFDVLLAMQQHPKYATVTTIILTNLEEVENEVKGLMLGAVDYIRKPLNIDALKKRIEVHLNVRNVRKNVEKHNQILEQMVMDRTRELMNTRDMTIRAFTRLLEFRHAETANHSGRIQELMGVLCRQMAVAPAFSTQLDPVRIMTLCQTAPLHDIGKAGLTDEALFVSETTSEKAVMTHQKHVTFGVEALREYLEKAEDNAFLKTAVELIETHHEHYDGSGYPSGLAGEAIPLGGRILALVDAYDTAVCPADREKAITHEAAVALIQSESGRKFDPAIVTVFETVAEDFRKLTHGTEARFACRG</sequence>
<evidence type="ECO:0000259" key="4">
    <source>
        <dbReference type="PROSITE" id="PS50110"/>
    </source>
</evidence>
<feature type="domain" description="Response regulatory" evidence="4">
    <location>
        <begin position="3"/>
        <end position="118"/>
    </location>
</feature>
<dbReference type="SUPFAM" id="SSF52172">
    <property type="entry name" value="CheY-like"/>
    <property type="match status" value="1"/>
</dbReference>
<proteinExistence type="predicted"/>
<protein>
    <recommendedName>
        <fullName evidence="1">Stage 0 sporulation protein A homolog</fullName>
    </recommendedName>
</protein>
<dbReference type="Pfam" id="PF00072">
    <property type="entry name" value="Response_reg"/>
    <property type="match status" value="1"/>
</dbReference>
<evidence type="ECO:0000313" key="6">
    <source>
        <dbReference type="EMBL" id="MEN1760000.1"/>
    </source>
</evidence>
<dbReference type="InterPro" id="IPR052020">
    <property type="entry name" value="Cyclic_di-GMP/3'3'-cGAMP_PDE"/>
</dbReference>
<dbReference type="Gene3D" id="3.40.50.2300">
    <property type="match status" value="1"/>
</dbReference>
<keyword evidence="7" id="KW-1185">Reference proteome</keyword>
<dbReference type="InterPro" id="IPR011006">
    <property type="entry name" value="CheY-like_superfamily"/>
</dbReference>
<dbReference type="PROSITE" id="PS50110">
    <property type="entry name" value="RESPONSE_REGULATORY"/>
    <property type="match status" value="1"/>
</dbReference>
<dbReference type="SMART" id="SM00448">
    <property type="entry name" value="REC"/>
    <property type="match status" value="1"/>
</dbReference>
<feature type="modified residue" description="4-aspartylphosphate" evidence="3">
    <location>
        <position position="51"/>
    </location>
</feature>
<dbReference type="InterPro" id="IPR001789">
    <property type="entry name" value="Sig_transdc_resp-reg_receiver"/>
</dbReference>
<dbReference type="PROSITE" id="PS51832">
    <property type="entry name" value="HD_GYP"/>
    <property type="match status" value="1"/>
</dbReference>
<name>A0ABU9VT12_9CLOT</name>
<feature type="domain" description="HD-GYP" evidence="5">
    <location>
        <begin position="145"/>
        <end position="355"/>
    </location>
</feature>
<gene>
    <name evidence="6" type="ORF">AAIG11_05930</name>
</gene>
<dbReference type="Pfam" id="PF13487">
    <property type="entry name" value="HD_5"/>
    <property type="match status" value="1"/>
</dbReference>
<reference evidence="6 7" key="1">
    <citation type="submission" date="2024-04" db="EMBL/GenBank/DDBJ databases">
        <title>Genome sequencing and metabolic network reconstruction of aminoacids and betaine degradation by Anoxynatronum sibiricum.</title>
        <authorList>
            <person name="Detkova E.N."/>
            <person name="Boltjanskaja Y.V."/>
            <person name="Mardanov A.V."/>
            <person name="Kevbrin V."/>
        </authorList>
    </citation>
    <scope>NUCLEOTIDE SEQUENCE [LARGE SCALE GENOMIC DNA]</scope>
    <source>
        <strain evidence="6 7">Z-7981</strain>
    </source>
</reference>
<dbReference type="Gene3D" id="1.10.3210.10">
    <property type="entry name" value="Hypothetical protein af1432"/>
    <property type="match status" value="1"/>
</dbReference>
<keyword evidence="3" id="KW-0597">Phosphoprotein</keyword>
<comment type="caution">
    <text evidence="6">The sequence shown here is derived from an EMBL/GenBank/DDBJ whole genome shotgun (WGS) entry which is preliminary data.</text>
</comment>